<keyword evidence="1" id="KW-0175">Coiled coil</keyword>
<proteinExistence type="predicted"/>
<sequence length="772" mass="89012">MDERGSLESGECEPTYINLKIAELKVILANRKNIKKGLVHWIIQEFIPTTAKGHLSNERHLREAPRDWVVEVEAATGHPSELQSVAIRTWRDARKSEPQELYCNSRYNFHKTLEKIARWAYDLKYRIHFEWVWDSKKIYLVQADECHKSIHVANQIKSVLLPKSSSFKDITEVFYIANSKHYSSYRKLKNTNLYRDIGYNIPDFYILEYGFELSKILDEGLCSDKLILDLESLTKLPLVIRTDGLDIPDDKYEMLPRSDELRSGEAAKRWLLNEFKDTIIKLSLDKCQLCLIAHHFVPASASAWCQAYPANRRVRIESLWGIPEGLYFYAHDVFDVDTITTSIPPNLNPPESISIKEKLRYKRRFVAPDDSGNWVVHQTNEKTDWQPSIKQERWIKEIAWKSRCIAAKEQKPVVVMWLIDIPKARSTHAVMPWFHLDWKNEAYSPKAAPRKKLSSSIEFVLRTEADWETLQENCRSGKSIVRVVLDPAESTLIRNQLFLTTLAALAKEKSFVVELSGGILSHAYYLLTSSGCEVECVDLYATEDDEIEFNKLVRDKIPDNIKARGENVELLRLEGEALIAALKRKVVEEAFEVVDSKTTQQMVEELADLREVMDALKNQLGISEKDVKKVQNSKAKSRGGFNEGLMLTRTVLASSLGEDESAKDDPLMTFPQSKVRTISHETQLPPYNMDMHVDKRHNAQGTAERQVTLTLPTHANIFKHRSEYFYLETQDGHRHELTLEVTLERNNADLRCKLRLINAPVQLDLPMFEKLE</sequence>
<name>A0A2W4QPM6_9GAMM</name>
<comment type="caution">
    <text evidence="2">The sequence shown here is derived from an EMBL/GenBank/DDBJ whole genome shotgun (WGS) entry which is preliminary data.</text>
</comment>
<dbReference type="CDD" id="cd11532">
    <property type="entry name" value="NTP-PPase_COG4997"/>
    <property type="match status" value="1"/>
</dbReference>
<organism evidence="2 3">
    <name type="scientific">Candidatus Methylumidiphilus alinenensis</name>
    <dbReference type="NCBI Taxonomy" id="2202197"/>
    <lineage>
        <taxon>Bacteria</taxon>
        <taxon>Pseudomonadati</taxon>
        <taxon>Pseudomonadota</taxon>
        <taxon>Gammaproteobacteria</taxon>
        <taxon>Methylococcales</taxon>
        <taxon>Candidatus Methylumidiphilus</taxon>
    </lineage>
</organism>
<evidence type="ECO:0000256" key="1">
    <source>
        <dbReference type="SAM" id="Coils"/>
    </source>
</evidence>
<dbReference type="EMBL" id="QJPH01000465">
    <property type="protein sequence ID" value="PZN73126.1"/>
    <property type="molecule type" value="Genomic_DNA"/>
</dbReference>
<feature type="coiled-coil region" evidence="1">
    <location>
        <begin position="599"/>
        <end position="633"/>
    </location>
</feature>
<evidence type="ECO:0000313" key="3">
    <source>
        <dbReference type="Proteomes" id="UP000249396"/>
    </source>
</evidence>
<evidence type="ECO:0000313" key="2">
    <source>
        <dbReference type="EMBL" id="PZN73126.1"/>
    </source>
</evidence>
<accession>A0A2W4QPM6</accession>
<reference evidence="2 3" key="1">
    <citation type="journal article" date="2018" name="Aquat. Microb. Ecol.">
        <title>Gammaproteobacterial methanotrophs dominate.</title>
        <authorList>
            <person name="Rissanen A.J."/>
            <person name="Saarenheimo J."/>
            <person name="Tiirola M."/>
            <person name="Peura S."/>
            <person name="Aalto S.L."/>
            <person name="Karvinen A."/>
            <person name="Nykanen H."/>
        </authorList>
    </citation>
    <scope>NUCLEOTIDE SEQUENCE [LARGE SCALE GENOMIC DNA]</scope>
    <source>
        <strain evidence="2">AMbin10</strain>
    </source>
</reference>
<gene>
    <name evidence="2" type="ORF">DM484_23195</name>
</gene>
<protein>
    <submittedName>
        <fullName evidence="2">Uncharacterized protein</fullName>
    </submittedName>
</protein>
<dbReference type="InterPro" id="IPR038735">
    <property type="entry name" value="MSMEG_1276-like_NTP-PPase_dom"/>
</dbReference>
<dbReference type="AlphaFoldDB" id="A0A2W4QPM6"/>
<dbReference type="Proteomes" id="UP000249396">
    <property type="component" value="Unassembled WGS sequence"/>
</dbReference>